<evidence type="ECO:0000313" key="1">
    <source>
        <dbReference type="EMBL" id="GAA4995173.1"/>
    </source>
</evidence>
<organism evidence="1 2">
    <name type="scientific">Streptomyces siamensis</name>
    <dbReference type="NCBI Taxonomy" id="1274986"/>
    <lineage>
        <taxon>Bacteria</taxon>
        <taxon>Bacillati</taxon>
        <taxon>Actinomycetota</taxon>
        <taxon>Actinomycetes</taxon>
        <taxon>Kitasatosporales</taxon>
        <taxon>Streptomycetaceae</taxon>
        <taxon>Streptomyces</taxon>
    </lineage>
</organism>
<reference evidence="2" key="1">
    <citation type="journal article" date="2019" name="Int. J. Syst. Evol. Microbiol.">
        <title>The Global Catalogue of Microorganisms (GCM) 10K type strain sequencing project: providing services to taxonomists for standard genome sequencing and annotation.</title>
        <authorList>
            <consortium name="The Broad Institute Genomics Platform"/>
            <consortium name="The Broad Institute Genome Sequencing Center for Infectious Disease"/>
            <person name="Wu L."/>
            <person name="Ma J."/>
        </authorList>
    </citation>
    <scope>NUCLEOTIDE SEQUENCE [LARGE SCALE GENOMIC DNA]</scope>
    <source>
        <strain evidence="2">JCM 18409</strain>
    </source>
</reference>
<name>A0ABP9IDG0_9ACTN</name>
<evidence type="ECO:0000313" key="2">
    <source>
        <dbReference type="Proteomes" id="UP001501759"/>
    </source>
</evidence>
<comment type="caution">
    <text evidence="1">The sequence shown here is derived from an EMBL/GenBank/DDBJ whole genome shotgun (WGS) entry which is preliminary data.</text>
</comment>
<gene>
    <name evidence="1" type="ORF">GCM10023335_04150</name>
</gene>
<dbReference type="EMBL" id="BAABKB010000001">
    <property type="protein sequence ID" value="GAA4995173.1"/>
    <property type="molecule type" value="Genomic_DNA"/>
</dbReference>
<protein>
    <submittedName>
        <fullName evidence="1">Uncharacterized protein</fullName>
    </submittedName>
</protein>
<accession>A0ABP9IDG0</accession>
<sequence>MLVLRLDTLPAALTEKLFQNSWPHCGKIGRYVSHRARSLMGPTNVWFWERVGKSVGWGGGNKTAGAVGRERIGVQPR</sequence>
<dbReference type="Proteomes" id="UP001501759">
    <property type="component" value="Unassembled WGS sequence"/>
</dbReference>
<keyword evidence="2" id="KW-1185">Reference proteome</keyword>
<proteinExistence type="predicted"/>